<evidence type="ECO:0000313" key="2">
    <source>
        <dbReference type="Proteomes" id="UP000199202"/>
    </source>
</evidence>
<evidence type="ECO:0000313" key="1">
    <source>
        <dbReference type="EMBL" id="SDL63314.1"/>
    </source>
</evidence>
<dbReference type="OrthoDB" id="5148566at2"/>
<dbReference type="EMBL" id="FNDJ01000028">
    <property type="protein sequence ID" value="SDL63314.1"/>
    <property type="molecule type" value="Genomic_DNA"/>
</dbReference>
<dbReference type="InterPro" id="IPR019292">
    <property type="entry name" value="McrC"/>
</dbReference>
<dbReference type="Proteomes" id="UP000199202">
    <property type="component" value="Unassembled WGS sequence"/>
</dbReference>
<keyword evidence="2" id="KW-1185">Reference proteome</keyword>
<dbReference type="PANTHER" id="PTHR38733">
    <property type="entry name" value="PROTEIN MCRC"/>
    <property type="match status" value="1"/>
</dbReference>
<organism evidence="1 2">
    <name type="scientific">Nonomuraea jiangxiensis</name>
    <dbReference type="NCBI Taxonomy" id="633440"/>
    <lineage>
        <taxon>Bacteria</taxon>
        <taxon>Bacillati</taxon>
        <taxon>Actinomycetota</taxon>
        <taxon>Actinomycetes</taxon>
        <taxon>Streptosporangiales</taxon>
        <taxon>Streptosporangiaceae</taxon>
        <taxon>Nonomuraea</taxon>
    </lineage>
</organism>
<accession>A0A1G9LNA2</accession>
<dbReference type="PANTHER" id="PTHR38733:SF1">
    <property type="entry name" value="TYPE IV METHYL-DIRECTED RESTRICTION ENZYME ECOKMCRBC"/>
    <property type="match status" value="1"/>
</dbReference>
<gene>
    <name evidence="1" type="ORF">SAMN05421869_12861</name>
</gene>
<dbReference type="STRING" id="633440.SAMN05421869_12861"/>
<reference evidence="1 2" key="1">
    <citation type="submission" date="2016-10" db="EMBL/GenBank/DDBJ databases">
        <authorList>
            <person name="de Groot N.N."/>
        </authorList>
    </citation>
    <scope>NUCLEOTIDE SEQUENCE [LARGE SCALE GENOMIC DNA]</scope>
    <source>
        <strain evidence="1 2">CGMCC 4.6533</strain>
    </source>
</reference>
<protein>
    <submittedName>
        <fullName evidence="1">5-methylcytosine-specific restriction enzyme subunit McrC</fullName>
    </submittedName>
</protein>
<proteinExistence type="predicted"/>
<sequence>MRLTVAENDQLVARLSHEQGRRLADSGVVQARPSSFNAELWELTPQGKVGVARVGDVEVWVTPKLEIDRLLFLVGYAADPKGWRDELVHLEVREGLIPAVADALWRQTERALRQGLLQGYRTAEETSYVLRGRLREADQLRRHHGRPIPMEIRHDDFTIDIPENQILLAAITRLLRVSRVSGSSRRRLAALRIRLAGVTSLIVGARLPSWQPTRLNARYYAALRLAEIVWRATSPEHAPGPTVASGFLFDLPKIFEDFVTVAVSEELHDRFGGIAYPQYPCHLDEALAVRMKPDLVWELSGVPRAVVDAKYKQEKPAGYPDADLYQMLAYCTALGLPRGHLIYAKGNGSGASHVVRHAGIEIICHALNLASEPEAILSHISKIVSEL</sequence>
<dbReference type="RefSeq" id="WP_090945348.1">
    <property type="nucleotide sequence ID" value="NZ_FNDJ01000028.1"/>
</dbReference>
<dbReference type="AlphaFoldDB" id="A0A1G9LNA2"/>
<name>A0A1G9LNA2_9ACTN</name>
<dbReference type="Pfam" id="PF10117">
    <property type="entry name" value="McrBC"/>
    <property type="match status" value="1"/>
</dbReference>